<dbReference type="InterPro" id="IPR001130">
    <property type="entry name" value="TatD-like"/>
</dbReference>
<dbReference type="GO" id="GO:0005829">
    <property type="term" value="C:cytosol"/>
    <property type="evidence" value="ECO:0007669"/>
    <property type="project" value="TreeGrafter"/>
</dbReference>
<dbReference type="CDD" id="cd01310">
    <property type="entry name" value="TatD_DNAse"/>
    <property type="match status" value="1"/>
</dbReference>
<keyword evidence="3 5" id="KW-0479">Metal-binding</keyword>
<evidence type="ECO:0000256" key="1">
    <source>
        <dbReference type="ARBA" id="ARBA00009275"/>
    </source>
</evidence>
<feature type="binding site" evidence="5">
    <location>
        <position position="152"/>
    </location>
    <ligand>
        <name>a divalent metal cation</name>
        <dbReference type="ChEBI" id="CHEBI:60240"/>
        <label>2</label>
    </ligand>
</feature>
<dbReference type="PIRSF" id="PIRSF005902">
    <property type="entry name" value="DNase_TatD"/>
    <property type="match status" value="1"/>
</dbReference>
<evidence type="ECO:0000256" key="2">
    <source>
        <dbReference type="ARBA" id="ARBA00022722"/>
    </source>
</evidence>
<feature type="binding site" evidence="5">
    <location>
        <position position="200"/>
    </location>
    <ligand>
        <name>a divalent metal cation</name>
        <dbReference type="ChEBI" id="CHEBI:60240"/>
        <label>1</label>
    </ligand>
</feature>
<proteinExistence type="inferred from homology"/>
<dbReference type="GO" id="GO:0008296">
    <property type="term" value="F:3'-5'-DNA exonuclease activity"/>
    <property type="evidence" value="ECO:0007669"/>
    <property type="project" value="TreeGrafter"/>
</dbReference>
<evidence type="ECO:0000256" key="5">
    <source>
        <dbReference type="PIRSR" id="PIRSR005902-1"/>
    </source>
</evidence>
<feature type="binding site" evidence="5">
    <location>
        <position position="126"/>
    </location>
    <ligand>
        <name>a divalent metal cation</name>
        <dbReference type="ChEBI" id="CHEBI:60240"/>
        <label>2</label>
    </ligand>
</feature>
<evidence type="ECO:0000313" key="6">
    <source>
        <dbReference type="EMBL" id="KAG5187715.1"/>
    </source>
</evidence>
<comment type="similarity">
    <text evidence="1">Belongs to the metallo-dependent hydrolases superfamily. TatD-type hydrolase family.</text>
</comment>
<keyword evidence="2" id="KW-0540">Nuclease</keyword>
<dbReference type="SUPFAM" id="SSF51556">
    <property type="entry name" value="Metallo-dependent hydrolases"/>
    <property type="match status" value="1"/>
</dbReference>
<evidence type="ECO:0000256" key="3">
    <source>
        <dbReference type="ARBA" id="ARBA00022723"/>
    </source>
</evidence>
<accession>A0A835ZA83</accession>
<organism evidence="6 7">
    <name type="scientific">Tribonema minus</name>
    <dbReference type="NCBI Taxonomy" id="303371"/>
    <lineage>
        <taxon>Eukaryota</taxon>
        <taxon>Sar</taxon>
        <taxon>Stramenopiles</taxon>
        <taxon>Ochrophyta</taxon>
        <taxon>PX clade</taxon>
        <taxon>Xanthophyceae</taxon>
        <taxon>Tribonematales</taxon>
        <taxon>Tribonemataceae</taxon>
        <taxon>Tribonema</taxon>
    </lineage>
</organism>
<evidence type="ECO:0000256" key="4">
    <source>
        <dbReference type="ARBA" id="ARBA00022801"/>
    </source>
</evidence>
<protein>
    <submittedName>
        <fullName evidence="6">Uncharacterized protein</fullName>
    </submittedName>
</protein>
<keyword evidence="4" id="KW-0378">Hydrolase</keyword>
<dbReference type="InterPro" id="IPR032466">
    <property type="entry name" value="Metal_Hydrolase"/>
</dbReference>
<keyword evidence="7" id="KW-1185">Reference proteome</keyword>
<dbReference type="GO" id="GO:0046872">
    <property type="term" value="F:metal ion binding"/>
    <property type="evidence" value="ECO:0007669"/>
    <property type="project" value="UniProtKB-KW"/>
</dbReference>
<comment type="caution">
    <text evidence="6">The sequence shown here is derived from an EMBL/GenBank/DDBJ whole genome shotgun (WGS) entry which is preliminary data.</text>
</comment>
<dbReference type="PANTHER" id="PTHR10060">
    <property type="entry name" value="TATD FAMILY DEOXYRIBONUCLEASE"/>
    <property type="match status" value="1"/>
</dbReference>
<reference evidence="6" key="1">
    <citation type="submission" date="2021-02" db="EMBL/GenBank/DDBJ databases">
        <title>First Annotated Genome of the Yellow-green Alga Tribonema minus.</title>
        <authorList>
            <person name="Mahan K.M."/>
        </authorList>
    </citation>
    <scope>NUCLEOTIDE SEQUENCE</scope>
    <source>
        <strain evidence="6">UTEX B ZZ1240</strain>
    </source>
</reference>
<dbReference type="Proteomes" id="UP000664859">
    <property type="component" value="Unassembled WGS sequence"/>
</dbReference>
<name>A0A835ZA83_9STRA</name>
<sequence>MRRLIDIGSNLLDTQFQGVYNGGVKHAPDLTQVIARAADCGVERIIVTAGCLQESKEALQLARTSPSLFSTVGVHPTRCNELAPDAAKHIAALRDVLDEGVQCNKLAGFEAQFDLCEYSGLPAFFHHRACGPEFIEVLQRQQHRLKGGGVVHSFDGTLEEAQALIDAGLYIGLNGCSLKTDKNLEVIKALQIDKILLETDAPWCEIRPSHAGSKHVRTRWDTVKREKHQAVKGVTVKGRQEPCHMHQVLEVVAAVKGVDEDHLADIVYTNTMKLFFPAEAVAAADS</sequence>
<dbReference type="InterPro" id="IPR050891">
    <property type="entry name" value="TatD-type_Hydrolase"/>
</dbReference>
<dbReference type="EMBL" id="JAFCMP010000084">
    <property type="protein sequence ID" value="KAG5187715.1"/>
    <property type="molecule type" value="Genomic_DNA"/>
</dbReference>
<dbReference type="Gene3D" id="3.20.20.140">
    <property type="entry name" value="Metal-dependent hydrolases"/>
    <property type="match status" value="2"/>
</dbReference>
<dbReference type="OrthoDB" id="6079689at2759"/>
<dbReference type="Pfam" id="PF01026">
    <property type="entry name" value="TatD_DNase"/>
    <property type="match status" value="1"/>
</dbReference>
<dbReference type="PANTHER" id="PTHR10060:SF15">
    <property type="entry name" value="DEOXYRIBONUCLEASE TATDN1"/>
    <property type="match status" value="1"/>
</dbReference>
<dbReference type="AlphaFoldDB" id="A0A835ZA83"/>
<evidence type="ECO:0000313" key="7">
    <source>
        <dbReference type="Proteomes" id="UP000664859"/>
    </source>
</evidence>
<gene>
    <name evidence="6" type="ORF">JKP88DRAFT_271771</name>
</gene>